<feature type="domain" description="Glucose-methanol-choline oxidoreductase N-terminal" evidence="6">
    <location>
        <begin position="82"/>
        <end position="105"/>
    </location>
</feature>
<evidence type="ECO:0000256" key="1">
    <source>
        <dbReference type="ARBA" id="ARBA00001974"/>
    </source>
</evidence>
<dbReference type="RefSeq" id="WP_250194709.1">
    <property type="nucleotide sequence ID" value="NZ_CP097635.1"/>
</dbReference>
<dbReference type="PROSITE" id="PS00624">
    <property type="entry name" value="GMC_OXRED_2"/>
    <property type="match status" value="1"/>
</dbReference>
<dbReference type="Pfam" id="PF05199">
    <property type="entry name" value="GMC_oxred_C"/>
    <property type="match status" value="1"/>
</dbReference>
<dbReference type="PROSITE" id="PS00623">
    <property type="entry name" value="GMC_OXRED_1"/>
    <property type="match status" value="1"/>
</dbReference>
<keyword evidence="9" id="KW-1185">Reference proteome</keyword>
<dbReference type="Gene3D" id="3.30.560.10">
    <property type="entry name" value="Glucose Oxidase, domain 3"/>
    <property type="match status" value="1"/>
</dbReference>
<evidence type="ECO:0000256" key="4">
    <source>
        <dbReference type="ARBA" id="ARBA00022827"/>
    </source>
</evidence>
<sequence>MSDVFDYIVVGGGSGGAVMAGRLSEDAGTRVCLLEAGGRGDHPLVRTPMGTVALLRTRLHNWGFETVPQAGLNGRRGYQPRGKGLGGSSAINAMIYVRGHRSDYDGWAAMGATGWSWDEVLPYFKLSEHNERLQGPLHGQGGPLWVADSRTGNPLHQRFMQAAQQAGFALNDDFNGERMEGLGAYQLTQKNGERWSAARAYLLPHIGRRPNLQVHTGAQVLRVLFEARRAVGVELLQGGHRRQLRARREVLLCAGALQTPQLLMLSGIGPQAELARLGLPVLQHLPGVGRNLHDHPDFVFAYELPTLDAVGFTLGGGLRMAREAWHYLRQRRGMLTSNFAECGGFVSSRPGLVAPDLQLHFLVALMEDHGRRLHRAHGVSCHVCLLRPHSRGTLTLRSADPLAAPLIDPAFLSDPRDLDDLVAGFKLTRRLMQAPAMAAGVRREVFTAGIETDEQIRAVLRARTDTVYHPVGTCRMGRDDGAVVDPHLRVRGVHGLRVVDASVMPAVVSGNTNAPTIMIAEKAVDLILGRSRAHGASMPAPVGAGADVPA</sequence>
<keyword evidence="3 5" id="KW-0285">Flavoprotein</keyword>
<evidence type="ECO:0000256" key="2">
    <source>
        <dbReference type="ARBA" id="ARBA00010790"/>
    </source>
</evidence>
<dbReference type="PIRSF" id="PIRSF000137">
    <property type="entry name" value="Alcohol_oxidase"/>
    <property type="match status" value="1"/>
</dbReference>
<evidence type="ECO:0000259" key="7">
    <source>
        <dbReference type="PROSITE" id="PS00624"/>
    </source>
</evidence>
<comment type="similarity">
    <text evidence="2 5">Belongs to the GMC oxidoreductase family.</text>
</comment>
<evidence type="ECO:0000256" key="5">
    <source>
        <dbReference type="RuleBase" id="RU003968"/>
    </source>
</evidence>
<comment type="cofactor">
    <cofactor evidence="1">
        <name>FAD</name>
        <dbReference type="ChEBI" id="CHEBI:57692"/>
    </cofactor>
</comment>
<dbReference type="InterPro" id="IPR000172">
    <property type="entry name" value="GMC_OxRdtase_N"/>
</dbReference>
<dbReference type="SUPFAM" id="SSF51905">
    <property type="entry name" value="FAD/NAD(P)-binding domain"/>
    <property type="match status" value="1"/>
</dbReference>
<evidence type="ECO:0000259" key="6">
    <source>
        <dbReference type="PROSITE" id="PS00623"/>
    </source>
</evidence>
<gene>
    <name evidence="8" type="ORF">MW290_11050</name>
</gene>
<protein>
    <submittedName>
        <fullName evidence="8">GMC family oxidoreductase N-terminal domain-containing protein</fullName>
    </submittedName>
</protein>
<evidence type="ECO:0000313" key="8">
    <source>
        <dbReference type="EMBL" id="URI06446.1"/>
    </source>
</evidence>
<organism evidence="8 9">
    <name type="scientific">Aquincola tertiaricarbonis</name>
    <dbReference type="NCBI Taxonomy" id="391953"/>
    <lineage>
        <taxon>Bacteria</taxon>
        <taxon>Pseudomonadati</taxon>
        <taxon>Pseudomonadota</taxon>
        <taxon>Betaproteobacteria</taxon>
        <taxon>Burkholderiales</taxon>
        <taxon>Sphaerotilaceae</taxon>
        <taxon>Aquincola</taxon>
    </lineage>
</organism>
<dbReference type="InterPro" id="IPR007867">
    <property type="entry name" value="GMC_OxRtase_C"/>
</dbReference>
<keyword evidence="4 5" id="KW-0274">FAD</keyword>
<dbReference type="PANTHER" id="PTHR11552">
    <property type="entry name" value="GLUCOSE-METHANOL-CHOLINE GMC OXIDOREDUCTASE"/>
    <property type="match status" value="1"/>
</dbReference>
<dbReference type="PANTHER" id="PTHR11552:SF147">
    <property type="entry name" value="CHOLINE DEHYDROGENASE, MITOCHONDRIAL"/>
    <property type="match status" value="1"/>
</dbReference>
<dbReference type="SUPFAM" id="SSF54373">
    <property type="entry name" value="FAD-linked reductases, C-terminal domain"/>
    <property type="match status" value="1"/>
</dbReference>
<accession>A0ABY4S3S6</accession>
<dbReference type="Gene3D" id="3.50.50.60">
    <property type="entry name" value="FAD/NAD(P)-binding domain"/>
    <property type="match status" value="1"/>
</dbReference>
<proteinExistence type="inferred from homology"/>
<dbReference type="InterPro" id="IPR036188">
    <property type="entry name" value="FAD/NAD-bd_sf"/>
</dbReference>
<dbReference type="EMBL" id="CP097635">
    <property type="protein sequence ID" value="URI06446.1"/>
    <property type="molecule type" value="Genomic_DNA"/>
</dbReference>
<dbReference type="Pfam" id="PF00732">
    <property type="entry name" value="GMC_oxred_N"/>
    <property type="match status" value="1"/>
</dbReference>
<reference evidence="8" key="1">
    <citation type="submission" date="2022-05" db="EMBL/GenBank/DDBJ databases">
        <title>An RpoN-dependent PEP-CTERM gene is involved in floc formation of an Aquincola tertiaricarbonis strain.</title>
        <authorList>
            <person name="Qiu D."/>
            <person name="Xia M."/>
        </authorList>
    </citation>
    <scope>NUCLEOTIDE SEQUENCE</scope>
    <source>
        <strain evidence="8">RN12</strain>
    </source>
</reference>
<dbReference type="Proteomes" id="UP001056201">
    <property type="component" value="Chromosome 1"/>
</dbReference>
<evidence type="ECO:0000256" key="3">
    <source>
        <dbReference type="ARBA" id="ARBA00022630"/>
    </source>
</evidence>
<dbReference type="InterPro" id="IPR012132">
    <property type="entry name" value="GMC_OxRdtase"/>
</dbReference>
<name>A0ABY4S3S6_AQUTE</name>
<feature type="domain" description="Glucose-methanol-choline oxidoreductase N-terminal" evidence="7">
    <location>
        <begin position="255"/>
        <end position="269"/>
    </location>
</feature>
<evidence type="ECO:0000313" key="9">
    <source>
        <dbReference type="Proteomes" id="UP001056201"/>
    </source>
</evidence>